<gene>
    <name evidence="1" type="ORF">CMV30_06505</name>
</gene>
<dbReference type="Proteomes" id="UP000217265">
    <property type="component" value="Chromosome"/>
</dbReference>
<protein>
    <submittedName>
        <fullName evidence="1">Uncharacterized protein</fullName>
    </submittedName>
</protein>
<sequence>MKNPTPPVLPSRAASFIFARSMSRRFFNPSRTAVIALTTATLMLAGCATIEPTPYVPLTGDALVDGNAQLAVARAKDKVLWEYRIAATAMRRGLFEEARAKLDDALAQAAANYGNINSEAARSRRMFRKESDKPFVGEPYERAMASFYRGIVYWSVGEPDNARALMRSAQLLDSDTVDKTYAGDYVLFDYLDGYASEKLGGDGSDALARSRANARAQGRATPPDYDRKANVMIFAEYGRGPRKYAGGEYSEQLKFTTDQSRARGAILQIDGRTVKLPAYDDINFQATSRGGRIMDHVLGNKAVFKGTTNTVGDVALVGAAVSANNIRRYDGSYNKDAANVAIGLAAIGIISKIASSAANSEADTRTWDNLPQYISFAALRLAPGEYPATLTFVDASGNPLPSGTRQITLTVPAPDPSIGAAPQDTVIFLSELPN</sequence>
<dbReference type="KEGG" id="vbh:CMV30_06505"/>
<evidence type="ECO:0000313" key="1">
    <source>
        <dbReference type="EMBL" id="ATC63628.1"/>
    </source>
</evidence>
<proteinExistence type="predicted"/>
<evidence type="ECO:0000313" key="2">
    <source>
        <dbReference type="Proteomes" id="UP000217265"/>
    </source>
</evidence>
<dbReference type="SUPFAM" id="SSF48452">
    <property type="entry name" value="TPR-like"/>
    <property type="match status" value="1"/>
</dbReference>
<keyword evidence="2" id="KW-1185">Reference proteome</keyword>
<reference evidence="1 2" key="1">
    <citation type="submission" date="2017-09" db="EMBL/GenBank/DDBJ databases">
        <title>Complete genome sequence of Verrucomicrobial strain HZ-65, isolated from freshwater.</title>
        <authorList>
            <person name="Choi A."/>
        </authorList>
    </citation>
    <scope>NUCLEOTIDE SEQUENCE [LARGE SCALE GENOMIC DNA]</scope>
    <source>
        <strain evidence="1 2">HZ-65</strain>
    </source>
</reference>
<organism evidence="1 2">
    <name type="scientific">Nibricoccus aquaticus</name>
    <dbReference type="NCBI Taxonomy" id="2576891"/>
    <lineage>
        <taxon>Bacteria</taxon>
        <taxon>Pseudomonadati</taxon>
        <taxon>Verrucomicrobiota</taxon>
        <taxon>Opitutia</taxon>
        <taxon>Opitutales</taxon>
        <taxon>Opitutaceae</taxon>
        <taxon>Nibricoccus</taxon>
    </lineage>
</organism>
<dbReference type="InterPro" id="IPR011990">
    <property type="entry name" value="TPR-like_helical_dom_sf"/>
</dbReference>
<accession>A0A290QE66</accession>
<name>A0A290QE66_9BACT</name>
<dbReference type="AlphaFoldDB" id="A0A290QE66"/>
<dbReference type="EMBL" id="CP023344">
    <property type="protein sequence ID" value="ATC63628.1"/>
    <property type="molecule type" value="Genomic_DNA"/>
</dbReference>